<reference evidence="15" key="1">
    <citation type="submission" date="2019-01" db="EMBL/GenBank/DDBJ databases">
        <title>Draft genomes of a novel of Sporanaerobacter strains.</title>
        <authorList>
            <person name="Ma S."/>
        </authorList>
    </citation>
    <scope>NUCLEOTIDE SEQUENCE [LARGE SCALE GENOMIC DNA]</scope>
    <source>
        <strain evidence="15">NJN-17</strain>
    </source>
</reference>
<evidence type="ECO:0000256" key="12">
    <source>
        <dbReference type="ARBA" id="ARBA00032593"/>
    </source>
</evidence>
<feature type="domain" description="HTH dtxR-type" evidence="13">
    <location>
        <begin position="1"/>
        <end position="62"/>
    </location>
</feature>
<keyword evidence="5" id="KW-0678">Repressor</keyword>
<dbReference type="InterPro" id="IPR038157">
    <property type="entry name" value="FeoA_core_dom"/>
</dbReference>
<dbReference type="SMART" id="SM00899">
    <property type="entry name" value="FeoA"/>
    <property type="match status" value="1"/>
</dbReference>
<sequence length="218" mass="24980">MTPNKEDYLKEICKLGGNGNLIGNKQIADVLHVSPASVSEMLVKLQKDGFIEYEPYHGIRLTEYGMKQSVLLLRSHRLWEVFLMQYLGYSWSETHEDAELLEHVTSPRLAQRLDEFLNHPDYCPHGFFIPHPDGEIKIIPLRKLSQMTVGESSTIRRVTEEKELLDYLQDLGIKIGSHFTIVSIGPYEGPITIDLEDRQIQLSYKAACHIDVDDIENT</sequence>
<name>A0A410QA70_9FIRM</name>
<dbReference type="InterPro" id="IPR022689">
    <property type="entry name" value="Iron_dep_repressor"/>
</dbReference>
<dbReference type="InterPro" id="IPR007167">
    <property type="entry name" value="Fe-transptr_FeoA-like"/>
</dbReference>
<proteinExistence type="inferred from homology"/>
<dbReference type="GO" id="GO:0005737">
    <property type="term" value="C:cytoplasm"/>
    <property type="evidence" value="ECO:0007669"/>
    <property type="project" value="UniProtKB-SubCell"/>
</dbReference>
<dbReference type="InterPro" id="IPR036390">
    <property type="entry name" value="WH_DNA-bd_sf"/>
</dbReference>
<dbReference type="InterPro" id="IPR050536">
    <property type="entry name" value="DtxR_MntR_Metal-Reg"/>
</dbReference>
<evidence type="ECO:0000313" key="15">
    <source>
        <dbReference type="Proteomes" id="UP000287969"/>
    </source>
</evidence>
<gene>
    <name evidence="14" type="ORF">EQM13_04340</name>
</gene>
<dbReference type="SUPFAM" id="SSF50037">
    <property type="entry name" value="C-terminal domain of transcriptional repressors"/>
    <property type="match status" value="1"/>
</dbReference>
<protein>
    <recommendedName>
        <fullName evidence="12">Manganese transport regulator</fullName>
    </recommendedName>
</protein>
<dbReference type="SUPFAM" id="SSF47979">
    <property type="entry name" value="Iron-dependent repressor protein, dimerization domain"/>
    <property type="match status" value="1"/>
</dbReference>
<dbReference type="PROSITE" id="PS50944">
    <property type="entry name" value="HTH_DTXR"/>
    <property type="match status" value="1"/>
</dbReference>
<evidence type="ECO:0000256" key="8">
    <source>
        <dbReference type="ARBA" id="ARBA00023125"/>
    </source>
</evidence>
<dbReference type="InterPro" id="IPR022687">
    <property type="entry name" value="HTH_DTXR"/>
</dbReference>
<keyword evidence="6" id="KW-0408">Iron</keyword>
<keyword evidence="11" id="KW-0464">Manganese</keyword>
<keyword evidence="7" id="KW-0805">Transcription regulation</keyword>
<evidence type="ECO:0000256" key="5">
    <source>
        <dbReference type="ARBA" id="ARBA00022491"/>
    </source>
</evidence>
<dbReference type="PANTHER" id="PTHR33238:SF11">
    <property type="entry name" value="TRANSCRIPTIONAL REGULATOR MNTR"/>
    <property type="match status" value="1"/>
</dbReference>
<evidence type="ECO:0000256" key="9">
    <source>
        <dbReference type="ARBA" id="ARBA00023159"/>
    </source>
</evidence>
<dbReference type="Gene3D" id="1.10.60.10">
    <property type="entry name" value="Iron dependent repressor, metal binding and dimerisation domain"/>
    <property type="match status" value="1"/>
</dbReference>
<dbReference type="PANTHER" id="PTHR33238">
    <property type="entry name" value="IRON (METAL) DEPENDENT REPRESSOR, DTXR FAMILY"/>
    <property type="match status" value="1"/>
</dbReference>
<dbReference type="AlphaFoldDB" id="A0A410QA70"/>
<comment type="subunit">
    <text evidence="3">Homodimer.</text>
</comment>
<evidence type="ECO:0000313" key="14">
    <source>
        <dbReference type="EMBL" id="QAT60859.1"/>
    </source>
</evidence>
<dbReference type="GO" id="GO:0003700">
    <property type="term" value="F:DNA-binding transcription factor activity"/>
    <property type="evidence" value="ECO:0007669"/>
    <property type="project" value="InterPro"/>
</dbReference>
<dbReference type="SMART" id="SM00529">
    <property type="entry name" value="HTH_DTXR"/>
    <property type="match status" value="1"/>
</dbReference>
<dbReference type="RefSeq" id="WP_071140281.1">
    <property type="nucleotide sequence ID" value="NZ_CP035282.1"/>
</dbReference>
<dbReference type="Gene3D" id="1.10.10.10">
    <property type="entry name" value="Winged helix-like DNA-binding domain superfamily/Winged helix DNA-binding domain"/>
    <property type="match status" value="1"/>
</dbReference>
<keyword evidence="10" id="KW-0804">Transcription</keyword>
<dbReference type="GO" id="GO:0046914">
    <property type="term" value="F:transition metal ion binding"/>
    <property type="evidence" value="ECO:0007669"/>
    <property type="project" value="InterPro"/>
</dbReference>
<evidence type="ECO:0000256" key="1">
    <source>
        <dbReference type="ARBA" id="ARBA00004496"/>
    </source>
</evidence>
<dbReference type="GO" id="GO:0003677">
    <property type="term" value="F:DNA binding"/>
    <property type="evidence" value="ECO:0007669"/>
    <property type="project" value="UniProtKB-KW"/>
</dbReference>
<keyword evidence="8" id="KW-0238">DNA-binding</keyword>
<dbReference type="SUPFAM" id="SSF46785">
    <property type="entry name" value="Winged helix' DNA-binding domain"/>
    <property type="match status" value="1"/>
</dbReference>
<dbReference type="InterPro" id="IPR036421">
    <property type="entry name" value="Fe_dep_repressor_sf"/>
</dbReference>
<accession>A0A410QA70</accession>
<dbReference type="InterPro" id="IPR008988">
    <property type="entry name" value="Transcriptional_repressor_C"/>
</dbReference>
<dbReference type="OrthoDB" id="9791355at2"/>
<evidence type="ECO:0000259" key="13">
    <source>
        <dbReference type="PROSITE" id="PS50944"/>
    </source>
</evidence>
<comment type="similarity">
    <text evidence="2">Belongs to the DtxR/MntR family.</text>
</comment>
<evidence type="ECO:0000256" key="6">
    <source>
        <dbReference type="ARBA" id="ARBA00023004"/>
    </source>
</evidence>
<dbReference type="Pfam" id="PF01325">
    <property type="entry name" value="Fe_dep_repress"/>
    <property type="match status" value="1"/>
</dbReference>
<evidence type="ECO:0000256" key="3">
    <source>
        <dbReference type="ARBA" id="ARBA00011738"/>
    </source>
</evidence>
<dbReference type="InterPro" id="IPR001367">
    <property type="entry name" value="Fe_dep_repressor"/>
</dbReference>
<dbReference type="EMBL" id="CP035282">
    <property type="protein sequence ID" value="QAT60859.1"/>
    <property type="molecule type" value="Genomic_DNA"/>
</dbReference>
<dbReference type="GO" id="GO:0046983">
    <property type="term" value="F:protein dimerization activity"/>
    <property type="evidence" value="ECO:0007669"/>
    <property type="project" value="InterPro"/>
</dbReference>
<dbReference type="Pfam" id="PF04023">
    <property type="entry name" value="FeoA"/>
    <property type="match status" value="1"/>
</dbReference>
<dbReference type="Gene3D" id="2.30.30.90">
    <property type="match status" value="1"/>
</dbReference>
<evidence type="ECO:0000256" key="2">
    <source>
        <dbReference type="ARBA" id="ARBA00007871"/>
    </source>
</evidence>
<dbReference type="Pfam" id="PF02742">
    <property type="entry name" value="Fe_dep_repr_C"/>
    <property type="match status" value="1"/>
</dbReference>
<organism evidence="14 15">
    <name type="scientific">Acidilutibacter cellobiosedens</name>
    <dbReference type="NCBI Taxonomy" id="2507161"/>
    <lineage>
        <taxon>Bacteria</taxon>
        <taxon>Bacillati</taxon>
        <taxon>Bacillota</taxon>
        <taxon>Tissierellia</taxon>
        <taxon>Tissierellales</taxon>
        <taxon>Acidilutibacteraceae</taxon>
        <taxon>Acidilutibacter</taxon>
    </lineage>
</organism>
<keyword evidence="4" id="KW-0963">Cytoplasm</keyword>
<evidence type="ECO:0000256" key="10">
    <source>
        <dbReference type="ARBA" id="ARBA00023163"/>
    </source>
</evidence>
<evidence type="ECO:0000256" key="4">
    <source>
        <dbReference type="ARBA" id="ARBA00022490"/>
    </source>
</evidence>
<evidence type="ECO:0000256" key="7">
    <source>
        <dbReference type="ARBA" id="ARBA00023015"/>
    </source>
</evidence>
<keyword evidence="9" id="KW-0010">Activator</keyword>
<dbReference type="InterPro" id="IPR036388">
    <property type="entry name" value="WH-like_DNA-bd_sf"/>
</dbReference>
<dbReference type="Proteomes" id="UP000287969">
    <property type="component" value="Chromosome"/>
</dbReference>
<dbReference type="KEGG" id="spoa:EQM13_04340"/>
<evidence type="ECO:0000256" key="11">
    <source>
        <dbReference type="ARBA" id="ARBA00023211"/>
    </source>
</evidence>
<keyword evidence="15" id="KW-1185">Reference proteome</keyword>
<comment type="subcellular location">
    <subcellularLocation>
        <location evidence="1">Cytoplasm</location>
    </subcellularLocation>
</comment>